<sequence>MPSEGKPQPIDTAVITGPGDVPTTDLRLLADRRERHTTGITSKGVNGDRARDVIAALALGAAIRRVLDDQEQNLIREGLRHGATWEQLAGALGVVDPAEARRAFTSWSQQLPENEATEALRIAGDGPNQ</sequence>
<reference evidence="2" key="1">
    <citation type="submission" date="2022-06" db="EMBL/GenBank/DDBJ databases">
        <title>Genome public.</title>
        <authorList>
            <person name="Sun Q."/>
        </authorList>
    </citation>
    <scope>NUCLEOTIDE SEQUENCE</scope>
    <source>
        <strain evidence="2">CWNU-1</strain>
    </source>
</reference>
<evidence type="ECO:0000313" key="2">
    <source>
        <dbReference type="EMBL" id="MCM2392511.1"/>
    </source>
</evidence>
<proteinExistence type="predicted"/>
<name>A0ABT0UWA3_9ACTN</name>
<keyword evidence="3" id="KW-1185">Reference proteome</keyword>
<dbReference type="RefSeq" id="WP_250922838.1">
    <property type="nucleotide sequence ID" value="NZ_JAMQAW010000041.1"/>
</dbReference>
<comment type="caution">
    <text evidence="2">The sequence shown here is derived from an EMBL/GenBank/DDBJ whole genome shotgun (WGS) entry which is preliminary data.</text>
</comment>
<dbReference type="Proteomes" id="UP001431429">
    <property type="component" value="Unassembled WGS sequence"/>
</dbReference>
<dbReference type="EMBL" id="JAMQAW010000041">
    <property type="protein sequence ID" value="MCM2392511.1"/>
    <property type="molecule type" value="Genomic_DNA"/>
</dbReference>
<gene>
    <name evidence="2" type="ORF">NBG84_30210</name>
</gene>
<feature type="region of interest" description="Disordered" evidence="1">
    <location>
        <begin position="1"/>
        <end position="23"/>
    </location>
</feature>
<protein>
    <submittedName>
        <fullName evidence="2">Uncharacterized protein</fullName>
    </submittedName>
</protein>
<evidence type="ECO:0000313" key="3">
    <source>
        <dbReference type="Proteomes" id="UP001431429"/>
    </source>
</evidence>
<accession>A0ABT0UWA3</accession>
<organism evidence="2 3">
    <name type="scientific">Streptomyces albipurpureus</name>
    <dbReference type="NCBI Taxonomy" id="2897419"/>
    <lineage>
        <taxon>Bacteria</taxon>
        <taxon>Bacillati</taxon>
        <taxon>Actinomycetota</taxon>
        <taxon>Actinomycetes</taxon>
        <taxon>Kitasatosporales</taxon>
        <taxon>Streptomycetaceae</taxon>
        <taxon>Streptomyces</taxon>
    </lineage>
</organism>
<evidence type="ECO:0000256" key="1">
    <source>
        <dbReference type="SAM" id="MobiDB-lite"/>
    </source>
</evidence>